<dbReference type="RefSeq" id="WP_166271514.1">
    <property type="nucleotide sequence ID" value="NZ_CP048029.1"/>
</dbReference>
<accession>A0A6G7VFJ8</accession>
<name>A0A6G7VFJ8_9GAMM</name>
<dbReference type="AlphaFoldDB" id="A0A6G7VFJ8"/>
<dbReference type="EMBL" id="CP048029">
    <property type="protein sequence ID" value="QIK38645.1"/>
    <property type="molecule type" value="Genomic_DNA"/>
</dbReference>
<dbReference type="Proteomes" id="UP000502699">
    <property type="component" value="Chromosome"/>
</dbReference>
<gene>
    <name evidence="1" type="ORF">GWK36_12375</name>
</gene>
<keyword evidence="2" id="KW-1185">Reference proteome</keyword>
<sequence length="50" mass="5447">MTLTIRRWLTLIAILVTLLVASILILIGQTNATPLRIQMAEEAASGRSLV</sequence>
<evidence type="ECO:0000313" key="2">
    <source>
        <dbReference type="Proteomes" id="UP000502699"/>
    </source>
</evidence>
<reference evidence="2" key="1">
    <citation type="submission" date="2020-01" db="EMBL/GenBank/DDBJ databases">
        <title>Caldichromatium gen. nov., sp. nov., a thermophilic purple sulfur bacterium member of the family Chromatiaceae isolated from Nakabusa hot spring, Japan.</title>
        <authorList>
            <person name="Saini M.K."/>
            <person name="Hanada S."/>
            <person name="Tank M."/>
        </authorList>
    </citation>
    <scope>NUCLEOTIDE SEQUENCE [LARGE SCALE GENOMIC DNA]</scope>
    <source>
        <strain evidence="2">No.7</strain>
    </source>
</reference>
<protein>
    <submittedName>
        <fullName evidence="1">Uncharacterized protein</fullName>
    </submittedName>
</protein>
<proteinExistence type="predicted"/>
<evidence type="ECO:0000313" key="1">
    <source>
        <dbReference type="EMBL" id="QIK38645.1"/>
    </source>
</evidence>
<dbReference type="KEGG" id="cjap:GWK36_12375"/>
<organism evidence="1 2">
    <name type="scientific">Caldichromatium japonicum</name>
    <dbReference type="NCBI Taxonomy" id="2699430"/>
    <lineage>
        <taxon>Bacteria</taxon>
        <taxon>Pseudomonadati</taxon>
        <taxon>Pseudomonadota</taxon>
        <taxon>Gammaproteobacteria</taxon>
        <taxon>Chromatiales</taxon>
        <taxon>Chromatiaceae</taxon>
        <taxon>Caldichromatium</taxon>
    </lineage>
</organism>